<evidence type="ECO:0000256" key="1">
    <source>
        <dbReference type="SAM" id="MobiDB-lite"/>
    </source>
</evidence>
<feature type="transmembrane region" description="Helical" evidence="2">
    <location>
        <begin position="68"/>
        <end position="89"/>
    </location>
</feature>
<dbReference type="OrthoDB" id="9806575at2"/>
<dbReference type="RefSeq" id="WP_100677721.1">
    <property type="nucleotide sequence ID" value="NZ_NIPO01000001.1"/>
</dbReference>
<dbReference type="InterPro" id="IPR005133">
    <property type="entry name" value="PhaG_MnhG_YufB"/>
</dbReference>
<sequence>MTDILIMIFSTLGALFALIASIGIFKMPDFYARLSVTVKAVTVGIGFILIAVSMYFVDFAVTTKSIAIVFFLIMTSPIAGFLVGRVAYLTGAKMWKFTMFDDLKTDIDAKKKEIEEQEKASQSEQVEKKDNTEQSDNL</sequence>
<dbReference type="Pfam" id="PF03334">
    <property type="entry name" value="PhaG_MnhG_YufB"/>
    <property type="match status" value="1"/>
</dbReference>
<dbReference type="NCBIfam" id="NF009314">
    <property type="entry name" value="PRK12674.1-2"/>
    <property type="match status" value="1"/>
</dbReference>
<organism evidence="3 4">
    <name type="scientific">Avrilella dinanensis</name>
    <dbReference type="NCBI Taxonomy" id="2008672"/>
    <lineage>
        <taxon>Bacteria</taxon>
        <taxon>Pseudomonadati</taxon>
        <taxon>Bacteroidota</taxon>
        <taxon>Flavobacteriia</taxon>
        <taxon>Flavobacteriales</taxon>
        <taxon>Flavobacteriaceae</taxon>
        <taxon>Avrilella</taxon>
    </lineage>
</organism>
<keyword evidence="2" id="KW-0812">Transmembrane</keyword>
<dbReference type="NCBIfam" id="TIGR01300">
    <property type="entry name" value="CPA3_mnhG_phaG"/>
    <property type="match status" value="1"/>
</dbReference>
<dbReference type="PANTHER" id="PTHR34703:SF1">
    <property type="entry name" value="ANTIPORTER SUBUNIT MNHG2-RELATED"/>
    <property type="match status" value="1"/>
</dbReference>
<feature type="transmembrane region" description="Helical" evidence="2">
    <location>
        <begin position="6"/>
        <end position="25"/>
    </location>
</feature>
<accession>A0A2M9R5M6</accession>
<keyword evidence="2" id="KW-0472">Membrane</keyword>
<proteinExistence type="predicted"/>
<feature type="compositionally biased region" description="Basic and acidic residues" evidence="1">
    <location>
        <begin position="114"/>
        <end position="132"/>
    </location>
</feature>
<evidence type="ECO:0000313" key="3">
    <source>
        <dbReference type="EMBL" id="PJR04158.1"/>
    </source>
</evidence>
<name>A0A2M9R5M6_9FLAO</name>
<reference evidence="3 4" key="1">
    <citation type="submission" date="2017-06" db="EMBL/GenBank/DDBJ databases">
        <title>Description of Avrilella dinanensis gen. nov. sp. nov.</title>
        <authorList>
            <person name="Leyer C."/>
            <person name="Sassi M."/>
            <person name="Minet J."/>
            <person name="Kayal S."/>
            <person name="Cattoir V."/>
        </authorList>
    </citation>
    <scope>NUCLEOTIDE SEQUENCE [LARGE SCALE GENOMIC DNA]</scope>
    <source>
        <strain evidence="3 4">UR159</strain>
    </source>
</reference>
<comment type="caution">
    <text evidence="3">The sequence shown here is derived from an EMBL/GenBank/DDBJ whole genome shotgun (WGS) entry which is preliminary data.</text>
</comment>
<keyword evidence="2" id="KW-1133">Transmembrane helix</keyword>
<dbReference type="GO" id="GO:0015385">
    <property type="term" value="F:sodium:proton antiporter activity"/>
    <property type="evidence" value="ECO:0007669"/>
    <property type="project" value="TreeGrafter"/>
</dbReference>
<dbReference type="PANTHER" id="PTHR34703">
    <property type="entry name" value="ANTIPORTER SUBUNIT MNHG2-RELATED"/>
    <property type="match status" value="1"/>
</dbReference>
<dbReference type="EMBL" id="NIPO01000001">
    <property type="protein sequence ID" value="PJR04158.1"/>
    <property type="molecule type" value="Genomic_DNA"/>
</dbReference>
<protein>
    <submittedName>
        <fullName evidence="3">Na+/H+ antiporter subunit G</fullName>
    </submittedName>
</protein>
<evidence type="ECO:0000313" key="4">
    <source>
        <dbReference type="Proteomes" id="UP000231960"/>
    </source>
</evidence>
<dbReference type="Proteomes" id="UP000231960">
    <property type="component" value="Unassembled WGS sequence"/>
</dbReference>
<keyword evidence="4" id="KW-1185">Reference proteome</keyword>
<feature type="region of interest" description="Disordered" evidence="1">
    <location>
        <begin position="114"/>
        <end position="138"/>
    </location>
</feature>
<dbReference type="AlphaFoldDB" id="A0A2M9R5M6"/>
<feature type="transmembrane region" description="Helical" evidence="2">
    <location>
        <begin position="37"/>
        <end position="56"/>
    </location>
</feature>
<evidence type="ECO:0000256" key="2">
    <source>
        <dbReference type="SAM" id="Phobius"/>
    </source>
</evidence>
<gene>
    <name evidence="3" type="ORF">CDL10_06205</name>
</gene>